<name>A0AAV3ZXH1_9GAST</name>
<evidence type="ECO:0000313" key="3">
    <source>
        <dbReference type="Proteomes" id="UP000735302"/>
    </source>
</evidence>
<feature type="region of interest" description="Disordered" evidence="1">
    <location>
        <begin position="1"/>
        <end position="32"/>
    </location>
</feature>
<feature type="compositionally biased region" description="Basic and acidic residues" evidence="1">
    <location>
        <begin position="83"/>
        <end position="92"/>
    </location>
</feature>
<evidence type="ECO:0000313" key="2">
    <source>
        <dbReference type="EMBL" id="GFN99112.1"/>
    </source>
</evidence>
<comment type="caution">
    <text evidence="2">The sequence shown here is derived from an EMBL/GenBank/DDBJ whole genome shotgun (WGS) entry which is preliminary data.</text>
</comment>
<dbReference type="EMBL" id="BLXT01002947">
    <property type="protein sequence ID" value="GFN99112.1"/>
    <property type="molecule type" value="Genomic_DNA"/>
</dbReference>
<keyword evidence="3" id="KW-1185">Reference proteome</keyword>
<reference evidence="2 3" key="1">
    <citation type="journal article" date="2021" name="Elife">
        <title>Chloroplast acquisition without the gene transfer in kleptoplastic sea slugs, Plakobranchus ocellatus.</title>
        <authorList>
            <person name="Maeda T."/>
            <person name="Takahashi S."/>
            <person name="Yoshida T."/>
            <person name="Shimamura S."/>
            <person name="Takaki Y."/>
            <person name="Nagai Y."/>
            <person name="Toyoda A."/>
            <person name="Suzuki Y."/>
            <person name="Arimoto A."/>
            <person name="Ishii H."/>
            <person name="Satoh N."/>
            <person name="Nishiyama T."/>
            <person name="Hasebe M."/>
            <person name="Maruyama T."/>
            <person name="Minagawa J."/>
            <person name="Obokata J."/>
            <person name="Shigenobu S."/>
        </authorList>
    </citation>
    <scope>NUCLEOTIDE SEQUENCE [LARGE SCALE GENOMIC DNA]</scope>
</reference>
<protein>
    <submittedName>
        <fullName evidence="2">Uncharacterized protein</fullName>
    </submittedName>
</protein>
<dbReference type="AlphaFoldDB" id="A0AAV3ZXH1"/>
<proteinExistence type="predicted"/>
<accession>A0AAV3ZXH1</accession>
<evidence type="ECO:0000256" key="1">
    <source>
        <dbReference type="SAM" id="MobiDB-lite"/>
    </source>
</evidence>
<sequence>MAGSGAGDSAGRPGSVLSPRISRERPDCRDSSPWERALSRFVITAKSTNQTESIPHDMRSTFSPKNSLEVAQHRPTRNSTRIARRDDRLQEK</sequence>
<dbReference type="Proteomes" id="UP000735302">
    <property type="component" value="Unassembled WGS sequence"/>
</dbReference>
<gene>
    <name evidence="2" type="ORF">PoB_002561800</name>
</gene>
<feature type="region of interest" description="Disordered" evidence="1">
    <location>
        <begin position="47"/>
        <end position="92"/>
    </location>
</feature>
<organism evidence="2 3">
    <name type="scientific">Plakobranchus ocellatus</name>
    <dbReference type="NCBI Taxonomy" id="259542"/>
    <lineage>
        <taxon>Eukaryota</taxon>
        <taxon>Metazoa</taxon>
        <taxon>Spiralia</taxon>
        <taxon>Lophotrochozoa</taxon>
        <taxon>Mollusca</taxon>
        <taxon>Gastropoda</taxon>
        <taxon>Heterobranchia</taxon>
        <taxon>Euthyneura</taxon>
        <taxon>Panpulmonata</taxon>
        <taxon>Sacoglossa</taxon>
        <taxon>Placobranchoidea</taxon>
        <taxon>Plakobranchidae</taxon>
        <taxon>Plakobranchus</taxon>
    </lineage>
</organism>
<feature type="compositionally biased region" description="Basic and acidic residues" evidence="1">
    <location>
        <begin position="21"/>
        <end position="32"/>
    </location>
</feature>